<reference evidence="1" key="1">
    <citation type="submission" date="2020-04" db="EMBL/GenBank/DDBJ databases">
        <authorList>
            <person name="Chiriac C."/>
            <person name="Salcher M."/>
            <person name="Ghai R."/>
            <person name="Kavagutti S V."/>
        </authorList>
    </citation>
    <scope>NUCLEOTIDE SEQUENCE</scope>
</reference>
<evidence type="ECO:0000313" key="1">
    <source>
        <dbReference type="EMBL" id="CAB4123358.1"/>
    </source>
</evidence>
<organism evidence="1">
    <name type="scientific">uncultured Caudovirales phage</name>
    <dbReference type="NCBI Taxonomy" id="2100421"/>
    <lineage>
        <taxon>Viruses</taxon>
        <taxon>Duplodnaviria</taxon>
        <taxon>Heunggongvirae</taxon>
        <taxon>Uroviricota</taxon>
        <taxon>Caudoviricetes</taxon>
        <taxon>Peduoviridae</taxon>
        <taxon>Maltschvirus</taxon>
        <taxon>Maltschvirus maltsch</taxon>
    </lineage>
</organism>
<name>A0A6J5KM66_9CAUD</name>
<proteinExistence type="predicted"/>
<sequence length="63" mass="7586">MKKTKKTDERVWIEKDKNICDDCFIQQFPDFSYEGSTALTIWRMAWQLSRDTAENEKKLIQLI</sequence>
<gene>
    <name evidence="1" type="ORF">UFOVP41_37</name>
</gene>
<dbReference type="EMBL" id="LR796168">
    <property type="protein sequence ID" value="CAB4123358.1"/>
    <property type="molecule type" value="Genomic_DNA"/>
</dbReference>
<protein>
    <submittedName>
        <fullName evidence="1">Uncharacterized protein</fullName>
    </submittedName>
</protein>
<accession>A0A6J5KM66</accession>